<sequence>MVYSTFRQKFSSNSEGFSEDYDNYISYGSLNVEIYQRIIIWHIATHLCFYTDNSAYESTNNLLEVSKDISDYMMYILVMCPFILSTGNAILKKKLPRLPKANSCARLISEYVASSNEVDMYLLKDSLSPLAVLHFYLQTN</sequence>
<keyword evidence="1" id="KW-0812">Transmembrane</keyword>
<reference evidence="2" key="3">
    <citation type="submission" date="2023-07" db="EMBL/GenBank/DDBJ databases">
        <title>An improved reference 1 genome and first organelle genomes of Quercus suber.</title>
        <authorList>
            <consortium name="Genosuber Consortium"/>
            <person name="Usie A."/>
            <person name="Serra O."/>
            <person name="Barros P."/>
        </authorList>
    </citation>
    <scope>NUCLEOTIDE SEQUENCE</scope>
    <source>
        <strain evidence="2">HL8</strain>
        <tissue evidence="2">Leaves</tissue>
    </source>
</reference>
<proteinExistence type="predicted"/>
<dbReference type="AlphaFoldDB" id="A0AAW0M9D6"/>
<accession>A0AAW0M9D6</accession>
<keyword evidence="1" id="KW-1133">Transmembrane helix</keyword>
<reference evidence="2" key="1">
    <citation type="submission" date="2017-12" db="EMBL/GenBank/DDBJ databases">
        <authorList>
            <person name="Barbosa P."/>
            <person name="Usie A."/>
            <person name="Ramos A.M."/>
        </authorList>
    </citation>
    <scope>NUCLEOTIDE SEQUENCE</scope>
    <source>
        <strain evidence="2">HL8</strain>
        <tissue evidence="2">Leaves</tissue>
    </source>
</reference>
<name>A0AAW0M9D6_QUESU</name>
<reference evidence="2" key="2">
    <citation type="journal article" date="2018" name="Sci. Data">
        <title>The draft genome sequence of cork oak.</title>
        <authorList>
            <person name="Ramos A.M."/>
            <person name="Usie A."/>
            <person name="Barbosa P."/>
            <person name="Barros P.M."/>
            <person name="Capote T."/>
            <person name="Chaves I."/>
            <person name="Simoes F."/>
            <person name="Abreu I."/>
            <person name="Carrasquinho I."/>
            <person name="Faro C."/>
            <person name="Guimaraes J.B."/>
            <person name="Mendonca D."/>
            <person name="Nobrega F."/>
            <person name="Rodrigues L."/>
            <person name="Saibo N.J.M."/>
            <person name="Varela M.C."/>
            <person name="Egas C."/>
            <person name="Matos J."/>
            <person name="Miguel C.M."/>
            <person name="Oliveira M.M."/>
            <person name="Ricardo C.P."/>
            <person name="Goncalves S."/>
        </authorList>
    </citation>
    <scope>NUCLEOTIDE SEQUENCE [LARGE SCALE GENOMIC DNA]</scope>
    <source>
        <strain evidence="2">HL8</strain>
    </source>
</reference>
<feature type="transmembrane region" description="Helical" evidence="1">
    <location>
        <begin position="72"/>
        <end position="91"/>
    </location>
</feature>
<dbReference type="EMBL" id="PKMF04000013">
    <property type="protein sequence ID" value="KAK7859369.1"/>
    <property type="molecule type" value="Genomic_DNA"/>
</dbReference>
<protein>
    <submittedName>
        <fullName evidence="2">Uncharacterized protein</fullName>
    </submittedName>
</protein>
<organism evidence="2">
    <name type="scientific">Quercus suber</name>
    <name type="common">Cork oak</name>
    <dbReference type="NCBI Taxonomy" id="58331"/>
    <lineage>
        <taxon>Eukaryota</taxon>
        <taxon>Viridiplantae</taxon>
        <taxon>Streptophyta</taxon>
        <taxon>Embryophyta</taxon>
        <taxon>Tracheophyta</taxon>
        <taxon>Spermatophyta</taxon>
        <taxon>Magnoliopsida</taxon>
        <taxon>eudicotyledons</taxon>
        <taxon>Gunneridae</taxon>
        <taxon>Pentapetalae</taxon>
        <taxon>rosids</taxon>
        <taxon>fabids</taxon>
        <taxon>Fagales</taxon>
        <taxon>Fagaceae</taxon>
        <taxon>Quercus</taxon>
    </lineage>
</organism>
<gene>
    <name evidence="2" type="ORF">CFP56_006896</name>
</gene>
<evidence type="ECO:0000313" key="2">
    <source>
        <dbReference type="EMBL" id="KAK7859369.1"/>
    </source>
</evidence>
<evidence type="ECO:0000256" key="1">
    <source>
        <dbReference type="SAM" id="Phobius"/>
    </source>
</evidence>
<keyword evidence="1" id="KW-0472">Membrane</keyword>
<comment type="caution">
    <text evidence="2">The sequence shown here is derived from an EMBL/GenBank/DDBJ whole genome shotgun (WGS) entry which is preliminary data.</text>
</comment>